<accession>A0A0E9SYG5</accession>
<dbReference type="EMBL" id="GBXM01062193">
    <property type="protein sequence ID" value="JAH46384.1"/>
    <property type="molecule type" value="Transcribed_RNA"/>
</dbReference>
<evidence type="ECO:0000313" key="1">
    <source>
        <dbReference type="EMBL" id="JAH46384.1"/>
    </source>
</evidence>
<organism evidence="1">
    <name type="scientific">Anguilla anguilla</name>
    <name type="common">European freshwater eel</name>
    <name type="synonym">Muraena anguilla</name>
    <dbReference type="NCBI Taxonomy" id="7936"/>
    <lineage>
        <taxon>Eukaryota</taxon>
        <taxon>Metazoa</taxon>
        <taxon>Chordata</taxon>
        <taxon>Craniata</taxon>
        <taxon>Vertebrata</taxon>
        <taxon>Euteleostomi</taxon>
        <taxon>Actinopterygii</taxon>
        <taxon>Neopterygii</taxon>
        <taxon>Teleostei</taxon>
        <taxon>Anguilliformes</taxon>
        <taxon>Anguillidae</taxon>
        <taxon>Anguilla</taxon>
    </lineage>
</organism>
<dbReference type="AlphaFoldDB" id="A0A0E9SYG5"/>
<proteinExistence type="predicted"/>
<name>A0A0E9SYG5_ANGAN</name>
<protein>
    <submittedName>
        <fullName evidence="1">Uncharacterized protein</fullName>
    </submittedName>
</protein>
<reference evidence="1" key="1">
    <citation type="submission" date="2014-11" db="EMBL/GenBank/DDBJ databases">
        <authorList>
            <person name="Amaro Gonzalez C."/>
        </authorList>
    </citation>
    <scope>NUCLEOTIDE SEQUENCE</scope>
</reference>
<reference evidence="1" key="2">
    <citation type="journal article" date="2015" name="Fish Shellfish Immunol.">
        <title>Early steps in the European eel (Anguilla anguilla)-Vibrio vulnificus interaction in the gills: Role of the RtxA13 toxin.</title>
        <authorList>
            <person name="Callol A."/>
            <person name="Pajuelo D."/>
            <person name="Ebbesson L."/>
            <person name="Teles M."/>
            <person name="MacKenzie S."/>
            <person name="Amaro C."/>
        </authorList>
    </citation>
    <scope>NUCLEOTIDE SEQUENCE</scope>
</reference>
<sequence length="26" mass="2886">MASISSSELAHTQILHICSSLFYPHL</sequence>